<protein>
    <submittedName>
        <fullName evidence="2">Uncharacterized protein</fullName>
    </submittedName>
</protein>
<feature type="region of interest" description="Disordered" evidence="1">
    <location>
        <begin position="81"/>
        <end position="100"/>
    </location>
</feature>
<dbReference type="AlphaFoldDB" id="A0A9P1D2L9"/>
<gene>
    <name evidence="2" type="ORF">C1SCF055_LOCUS29089</name>
</gene>
<evidence type="ECO:0000313" key="2">
    <source>
        <dbReference type="EMBL" id="CAI4003202.1"/>
    </source>
</evidence>
<feature type="region of interest" description="Disordered" evidence="1">
    <location>
        <begin position="154"/>
        <end position="229"/>
    </location>
</feature>
<dbReference type="EMBL" id="CAMXCT010003226">
    <property type="protein sequence ID" value="CAI4003202.1"/>
    <property type="molecule type" value="Genomic_DNA"/>
</dbReference>
<organism evidence="2">
    <name type="scientific">Cladocopium goreaui</name>
    <dbReference type="NCBI Taxonomy" id="2562237"/>
    <lineage>
        <taxon>Eukaryota</taxon>
        <taxon>Sar</taxon>
        <taxon>Alveolata</taxon>
        <taxon>Dinophyceae</taxon>
        <taxon>Suessiales</taxon>
        <taxon>Symbiodiniaceae</taxon>
        <taxon>Cladocopium</taxon>
    </lineage>
</organism>
<evidence type="ECO:0000313" key="3">
    <source>
        <dbReference type="EMBL" id="CAL1156577.1"/>
    </source>
</evidence>
<sequence>MESFQCRTVDAIYFGKGKKPWIPQTKVVDDKKFICIHKGERRKDKPSNTGNFGVLDEIKKLRYETCNARMQAIIAEASADLPDDPKARKQKQKQTARDSDHVIGGAWIPLTMPPKEGIAGHTMNVIWSVTSPQIWMEYTIENLEYLRAVLRSPVASKGRSRPAKGQGCGRAKKSRNAKSKADEAAEPVEPVESAEDFNSMDAPAEDAQSAQLANPNFPGDHASAEEPHA</sequence>
<proteinExistence type="predicted"/>
<accession>A0A9P1D2L9</accession>
<dbReference type="Proteomes" id="UP001152797">
    <property type="component" value="Unassembled WGS sequence"/>
</dbReference>
<dbReference type="EMBL" id="CAMXCT030003226">
    <property type="protein sequence ID" value="CAL4790514.1"/>
    <property type="molecule type" value="Genomic_DNA"/>
</dbReference>
<comment type="caution">
    <text evidence="2">The sequence shown here is derived from an EMBL/GenBank/DDBJ whole genome shotgun (WGS) entry which is preliminary data.</text>
</comment>
<evidence type="ECO:0000313" key="4">
    <source>
        <dbReference type="Proteomes" id="UP001152797"/>
    </source>
</evidence>
<evidence type="ECO:0000256" key="1">
    <source>
        <dbReference type="SAM" id="MobiDB-lite"/>
    </source>
</evidence>
<dbReference type="EMBL" id="CAMXCT020003226">
    <property type="protein sequence ID" value="CAL1156577.1"/>
    <property type="molecule type" value="Genomic_DNA"/>
</dbReference>
<reference evidence="2" key="1">
    <citation type="submission" date="2022-10" db="EMBL/GenBank/DDBJ databases">
        <authorList>
            <person name="Chen Y."/>
            <person name="Dougan E. K."/>
            <person name="Chan C."/>
            <person name="Rhodes N."/>
            <person name="Thang M."/>
        </authorList>
    </citation>
    <scope>NUCLEOTIDE SEQUENCE</scope>
</reference>
<name>A0A9P1D2L9_9DINO</name>
<reference evidence="3" key="2">
    <citation type="submission" date="2024-04" db="EMBL/GenBank/DDBJ databases">
        <authorList>
            <person name="Chen Y."/>
            <person name="Shah S."/>
            <person name="Dougan E. K."/>
            <person name="Thang M."/>
            <person name="Chan C."/>
        </authorList>
    </citation>
    <scope>NUCLEOTIDE SEQUENCE [LARGE SCALE GENOMIC DNA]</scope>
</reference>
<keyword evidence="4" id="KW-1185">Reference proteome</keyword>